<gene>
    <name evidence="10 15" type="primary">murF</name>
    <name evidence="15" type="ORF">ABVT43_02740</name>
</gene>
<protein>
    <recommendedName>
        <fullName evidence="10 11">UDP-N-acetylmuramoyl-tripeptide--D-alanyl-D-alanine ligase</fullName>
        <ecNumber evidence="10 11">6.3.2.10</ecNumber>
    </recommendedName>
    <alternativeName>
        <fullName evidence="10">D-alanyl-D-alanine-adding enzyme</fullName>
    </alternativeName>
</protein>
<feature type="binding site" evidence="10">
    <location>
        <begin position="107"/>
        <end position="113"/>
    </location>
    <ligand>
        <name>ATP</name>
        <dbReference type="ChEBI" id="CHEBI:30616"/>
    </ligand>
</feature>
<keyword evidence="7 10" id="KW-0573">Peptidoglycan synthesis</keyword>
<evidence type="ECO:0000256" key="10">
    <source>
        <dbReference type="HAMAP-Rule" id="MF_02019"/>
    </source>
</evidence>
<evidence type="ECO:0000256" key="2">
    <source>
        <dbReference type="ARBA" id="ARBA00022598"/>
    </source>
</evidence>
<keyword evidence="9 10" id="KW-0961">Cell wall biogenesis/degradation</keyword>
<keyword evidence="16" id="KW-1185">Reference proteome</keyword>
<dbReference type="Gene3D" id="3.40.1390.10">
    <property type="entry name" value="MurE/MurF, N-terminal domain"/>
    <property type="match status" value="1"/>
</dbReference>
<keyword evidence="5 10" id="KW-0067">ATP-binding</keyword>
<dbReference type="Pfam" id="PF02875">
    <property type="entry name" value="Mur_ligase_C"/>
    <property type="match status" value="1"/>
</dbReference>
<evidence type="ECO:0000256" key="3">
    <source>
        <dbReference type="ARBA" id="ARBA00022618"/>
    </source>
</evidence>
<evidence type="ECO:0000259" key="14">
    <source>
        <dbReference type="Pfam" id="PF08245"/>
    </source>
</evidence>
<dbReference type="NCBIfam" id="TIGR01143">
    <property type="entry name" value="murF"/>
    <property type="match status" value="1"/>
</dbReference>
<dbReference type="Pfam" id="PF08245">
    <property type="entry name" value="Mur_ligase_M"/>
    <property type="match status" value="1"/>
</dbReference>
<dbReference type="EC" id="6.3.2.10" evidence="10 11"/>
<dbReference type="InterPro" id="IPR004101">
    <property type="entry name" value="Mur_ligase_C"/>
</dbReference>
<dbReference type="InterPro" id="IPR013221">
    <property type="entry name" value="Mur_ligase_cen"/>
</dbReference>
<dbReference type="Gene3D" id="3.40.1190.10">
    <property type="entry name" value="Mur-like, catalytic domain"/>
    <property type="match status" value="1"/>
</dbReference>
<reference evidence="15 16" key="1">
    <citation type="submission" date="2024-06" db="EMBL/GenBank/DDBJ databases">
        <authorList>
            <person name="Li F."/>
        </authorList>
    </citation>
    <scope>NUCLEOTIDE SEQUENCE [LARGE SCALE GENOMIC DNA]</scope>
    <source>
        <strain evidence="15 16">GXAS 311</strain>
    </source>
</reference>
<keyword evidence="6 10" id="KW-0133">Cell shape</keyword>
<dbReference type="InterPro" id="IPR036615">
    <property type="entry name" value="Mur_ligase_C_dom_sf"/>
</dbReference>
<evidence type="ECO:0000259" key="12">
    <source>
        <dbReference type="Pfam" id="PF01225"/>
    </source>
</evidence>
<keyword evidence="3 10" id="KW-0132">Cell division</keyword>
<comment type="catalytic activity">
    <reaction evidence="10 11">
        <text>D-alanyl-D-alanine + UDP-N-acetyl-alpha-D-muramoyl-L-alanyl-gamma-D-glutamyl-meso-2,6-diaminopimelate + ATP = UDP-N-acetyl-alpha-D-muramoyl-L-alanyl-gamma-D-glutamyl-meso-2,6-diaminopimeloyl-D-alanyl-D-alanine + ADP + phosphate + H(+)</text>
        <dbReference type="Rhea" id="RHEA:28374"/>
        <dbReference type="ChEBI" id="CHEBI:15378"/>
        <dbReference type="ChEBI" id="CHEBI:30616"/>
        <dbReference type="ChEBI" id="CHEBI:43474"/>
        <dbReference type="ChEBI" id="CHEBI:57822"/>
        <dbReference type="ChEBI" id="CHEBI:61386"/>
        <dbReference type="ChEBI" id="CHEBI:83905"/>
        <dbReference type="ChEBI" id="CHEBI:456216"/>
        <dbReference type="EC" id="6.3.2.10"/>
    </reaction>
</comment>
<dbReference type="RefSeq" id="WP_353873585.1">
    <property type="nucleotide sequence ID" value="NZ_JBEVCJ010000002.1"/>
</dbReference>
<evidence type="ECO:0000256" key="7">
    <source>
        <dbReference type="ARBA" id="ARBA00022984"/>
    </source>
</evidence>
<dbReference type="Proteomes" id="UP001548189">
    <property type="component" value="Unassembled WGS sequence"/>
</dbReference>
<feature type="domain" description="Mur ligase central" evidence="14">
    <location>
        <begin position="105"/>
        <end position="292"/>
    </location>
</feature>
<proteinExistence type="inferred from homology"/>
<evidence type="ECO:0000256" key="11">
    <source>
        <dbReference type="RuleBase" id="RU004136"/>
    </source>
</evidence>
<evidence type="ECO:0000256" key="6">
    <source>
        <dbReference type="ARBA" id="ARBA00022960"/>
    </source>
</evidence>
<comment type="similarity">
    <text evidence="10">Belongs to the MurCDEF family. MurF subfamily.</text>
</comment>
<feature type="domain" description="Mur ligase C-terminal" evidence="13">
    <location>
        <begin position="314"/>
        <end position="433"/>
    </location>
</feature>
<keyword evidence="1 10" id="KW-0963">Cytoplasm</keyword>
<evidence type="ECO:0000313" key="15">
    <source>
        <dbReference type="EMBL" id="MET1254035.1"/>
    </source>
</evidence>
<evidence type="ECO:0000256" key="4">
    <source>
        <dbReference type="ARBA" id="ARBA00022741"/>
    </source>
</evidence>
<sequence length="460" mass="49923">MIKANLSNIAAFLNAELIGSDLAVDKVFTDSRQNCPGGVFVALKGPNFDAHQFIEQAIEQGAVAVIVEHPVTEPVSQIVVKDCKQALGDLARFNRNNLKARFAAITGSSGKTTVKEMLAAILQNIGATYATRGNLNNDIGAPITLLEMNQQHQFGVIELGANRAGEIAYTASITKPDVAVINNISPAHIEGFGDLNGVARAKSEIYSALGSSGIAIVNQDDHFASFLKKNIDCNLLTFGIHQNADVMAENIRLNYELCPQFELVFEGNRQTVRLPLIGEHNVYNALAAAACAIGLGIQLQDIATGLAQTQMVQGRLNVFHSDNEVTVIDDSYNANLESMKAAIRLLANYPGHKILVIGDMAELGDLKEQCHEEIGLAANEANISQLYSIGELTMLTHNVFKGDKYHFNHQQDLIQQLKQEANPGVTILVKGSRSMQMEKVVLALKEQFELQSFASNKEGQ</sequence>
<dbReference type="Pfam" id="PF01225">
    <property type="entry name" value="Mur_ligase"/>
    <property type="match status" value="1"/>
</dbReference>
<comment type="subcellular location">
    <subcellularLocation>
        <location evidence="10 11">Cytoplasm</location>
    </subcellularLocation>
</comment>
<dbReference type="SUPFAM" id="SSF53244">
    <property type="entry name" value="MurD-like peptide ligases, peptide-binding domain"/>
    <property type="match status" value="1"/>
</dbReference>
<comment type="function">
    <text evidence="10 11">Involved in cell wall formation. Catalyzes the final step in the synthesis of UDP-N-acetylmuramoyl-pentapeptide, the precursor of murein.</text>
</comment>
<comment type="pathway">
    <text evidence="10 11">Cell wall biogenesis; peptidoglycan biosynthesis.</text>
</comment>
<evidence type="ECO:0000256" key="9">
    <source>
        <dbReference type="ARBA" id="ARBA00023316"/>
    </source>
</evidence>
<dbReference type="SUPFAM" id="SSF63418">
    <property type="entry name" value="MurE/MurF N-terminal domain"/>
    <property type="match status" value="1"/>
</dbReference>
<dbReference type="InterPro" id="IPR036565">
    <property type="entry name" value="Mur-like_cat_sf"/>
</dbReference>
<evidence type="ECO:0000259" key="13">
    <source>
        <dbReference type="Pfam" id="PF02875"/>
    </source>
</evidence>
<evidence type="ECO:0000256" key="1">
    <source>
        <dbReference type="ARBA" id="ARBA00022490"/>
    </source>
</evidence>
<organism evidence="15 16">
    <name type="scientific">Aliikangiella maris</name>
    <dbReference type="NCBI Taxonomy" id="3162458"/>
    <lineage>
        <taxon>Bacteria</taxon>
        <taxon>Pseudomonadati</taxon>
        <taxon>Pseudomonadota</taxon>
        <taxon>Gammaproteobacteria</taxon>
        <taxon>Oceanospirillales</taxon>
        <taxon>Pleioneaceae</taxon>
        <taxon>Aliikangiella</taxon>
    </lineage>
</organism>
<dbReference type="GO" id="GO:0047480">
    <property type="term" value="F:UDP-N-acetylmuramoyl-tripeptide-D-alanyl-D-alanine ligase activity"/>
    <property type="evidence" value="ECO:0007669"/>
    <property type="project" value="UniProtKB-EC"/>
</dbReference>
<dbReference type="InterPro" id="IPR051046">
    <property type="entry name" value="MurCDEF_CellWall_CoF430Synth"/>
</dbReference>
<keyword evidence="4 10" id="KW-0547">Nucleotide-binding</keyword>
<accession>A0ABV2BQ17</accession>
<evidence type="ECO:0000313" key="16">
    <source>
        <dbReference type="Proteomes" id="UP001548189"/>
    </source>
</evidence>
<dbReference type="Gene3D" id="3.90.190.20">
    <property type="entry name" value="Mur ligase, C-terminal domain"/>
    <property type="match status" value="1"/>
</dbReference>
<dbReference type="HAMAP" id="MF_02019">
    <property type="entry name" value="MurF"/>
    <property type="match status" value="1"/>
</dbReference>
<comment type="caution">
    <text evidence="15">The sequence shown here is derived from an EMBL/GenBank/DDBJ whole genome shotgun (WGS) entry which is preliminary data.</text>
</comment>
<dbReference type="InterPro" id="IPR035911">
    <property type="entry name" value="MurE/MurF_N"/>
</dbReference>
<keyword evidence="2 10" id="KW-0436">Ligase</keyword>
<evidence type="ECO:0000256" key="5">
    <source>
        <dbReference type="ARBA" id="ARBA00022840"/>
    </source>
</evidence>
<dbReference type="SUPFAM" id="SSF53623">
    <property type="entry name" value="MurD-like peptide ligases, catalytic domain"/>
    <property type="match status" value="1"/>
</dbReference>
<feature type="domain" description="Mur ligase N-terminal catalytic" evidence="12">
    <location>
        <begin position="27"/>
        <end position="93"/>
    </location>
</feature>
<dbReference type="EMBL" id="JBEVCJ010000002">
    <property type="protein sequence ID" value="MET1254035.1"/>
    <property type="molecule type" value="Genomic_DNA"/>
</dbReference>
<dbReference type="PANTHER" id="PTHR43024">
    <property type="entry name" value="UDP-N-ACETYLMURAMOYL-TRIPEPTIDE--D-ALANYL-D-ALANINE LIGASE"/>
    <property type="match status" value="1"/>
</dbReference>
<dbReference type="PANTHER" id="PTHR43024:SF1">
    <property type="entry name" value="UDP-N-ACETYLMURAMOYL-TRIPEPTIDE--D-ALANYL-D-ALANINE LIGASE"/>
    <property type="match status" value="1"/>
</dbReference>
<evidence type="ECO:0000256" key="8">
    <source>
        <dbReference type="ARBA" id="ARBA00023306"/>
    </source>
</evidence>
<dbReference type="InterPro" id="IPR005863">
    <property type="entry name" value="UDP-N-AcMur_synth"/>
</dbReference>
<keyword evidence="8 10" id="KW-0131">Cell cycle</keyword>
<name>A0ABV2BQ17_9GAMM</name>
<dbReference type="InterPro" id="IPR000713">
    <property type="entry name" value="Mur_ligase_N"/>
</dbReference>